<evidence type="ECO:0000313" key="3">
    <source>
        <dbReference type="Proteomes" id="UP000030748"/>
    </source>
</evidence>
<dbReference type="Proteomes" id="UP000030748">
    <property type="component" value="Unassembled WGS sequence"/>
</dbReference>
<feature type="domain" description="Band 7" evidence="1">
    <location>
        <begin position="16"/>
        <end position="87"/>
    </location>
</feature>
<dbReference type="InterPro" id="IPR001972">
    <property type="entry name" value="Stomatin_HflK_fam"/>
</dbReference>
<dbReference type="GO" id="GO:0016020">
    <property type="term" value="C:membrane"/>
    <property type="evidence" value="ECO:0007669"/>
    <property type="project" value="InterPro"/>
</dbReference>
<dbReference type="SUPFAM" id="SSF117892">
    <property type="entry name" value="Band 7/SPFH domain"/>
    <property type="match status" value="1"/>
</dbReference>
<reference evidence="2 3" key="1">
    <citation type="journal article" date="2013" name="Proc. Natl. Acad. Sci. U.S.A.">
        <title>Fine-scale variation in meiotic recombination in Mimulus inferred from population shotgun sequencing.</title>
        <authorList>
            <person name="Hellsten U."/>
            <person name="Wright K.M."/>
            <person name="Jenkins J."/>
            <person name="Shu S."/>
            <person name="Yuan Y."/>
            <person name="Wessler S.R."/>
            <person name="Schmutz J."/>
            <person name="Willis J.H."/>
            <person name="Rokhsar D.S."/>
        </authorList>
    </citation>
    <scope>NUCLEOTIDE SEQUENCE [LARGE SCALE GENOMIC DNA]</scope>
    <source>
        <strain evidence="3">cv. DUN x IM62</strain>
    </source>
</reference>
<sequence length="105" mass="12279">MLLFHGKGNQFNLVKVIPIPYQSAITKDNVSIRIHGVLYVKIIDPKLGWYGVENPLYDVIQVAQRTMRSELDKITLDKTFEERDTLDIDWEIKWLKDDIGNHKII</sequence>
<dbReference type="EMBL" id="KI630758">
    <property type="protein sequence ID" value="EYU33526.1"/>
    <property type="molecule type" value="Genomic_DNA"/>
</dbReference>
<dbReference type="InterPro" id="IPR001107">
    <property type="entry name" value="Band_7"/>
</dbReference>
<keyword evidence="3" id="KW-1185">Reference proteome</keyword>
<dbReference type="eggNOG" id="KOG2620">
    <property type="taxonomic scope" value="Eukaryota"/>
</dbReference>
<dbReference type="PhylomeDB" id="A0A022QZW8"/>
<dbReference type="InterPro" id="IPR050710">
    <property type="entry name" value="Band7/mec-2_domain"/>
</dbReference>
<dbReference type="Pfam" id="PF01145">
    <property type="entry name" value="Band_7"/>
    <property type="match status" value="1"/>
</dbReference>
<evidence type="ECO:0000313" key="2">
    <source>
        <dbReference type="EMBL" id="EYU33526.1"/>
    </source>
</evidence>
<accession>A0A022QZW8</accession>
<dbReference type="AlphaFoldDB" id="A0A022QZW8"/>
<dbReference type="PRINTS" id="PR00721">
    <property type="entry name" value="STOMATIN"/>
</dbReference>
<dbReference type="InterPro" id="IPR036013">
    <property type="entry name" value="Band_7/SPFH_dom_sf"/>
</dbReference>
<protein>
    <recommendedName>
        <fullName evidence="1">Band 7 domain-containing protein</fullName>
    </recommendedName>
</protein>
<dbReference type="PANTHER" id="PTHR43327">
    <property type="entry name" value="STOMATIN-LIKE PROTEIN 2, MITOCHONDRIAL"/>
    <property type="match status" value="1"/>
</dbReference>
<organism evidence="2 3">
    <name type="scientific">Erythranthe guttata</name>
    <name type="common">Yellow monkey flower</name>
    <name type="synonym">Mimulus guttatus</name>
    <dbReference type="NCBI Taxonomy" id="4155"/>
    <lineage>
        <taxon>Eukaryota</taxon>
        <taxon>Viridiplantae</taxon>
        <taxon>Streptophyta</taxon>
        <taxon>Embryophyta</taxon>
        <taxon>Tracheophyta</taxon>
        <taxon>Spermatophyta</taxon>
        <taxon>Magnoliopsida</taxon>
        <taxon>eudicotyledons</taxon>
        <taxon>Gunneridae</taxon>
        <taxon>Pentapetalae</taxon>
        <taxon>asterids</taxon>
        <taxon>lamiids</taxon>
        <taxon>Lamiales</taxon>
        <taxon>Phrymaceae</taxon>
        <taxon>Erythranthe</taxon>
    </lineage>
</organism>
<dbReference type="Gene3D" id="3.30.479.30">
    <property type="entry name" value="Band 7 domain"/>
    <property type="match status" value="1"/>
</dbReference>
<evidence type="ECO:0000259" key="1">
    <source>
        <dbReference type="Pfam" id="PF01145"/>
    </source>
</evidence>
<dbReference type="PANTHER" id="PTHR43327:SF10">
    <property type="entry name" value="STOMATIN-LIKE PROTEIN 2, MITOCHONDRIAL"/>
    <property type="match status" value="1"/>
</dbReference>
<dbReference type="STRING" id="4155.A0A022QZW8"/>
<proteinExistence type="predicted"/>
<name>A0A022QZW8_ERYGU</name>
<gene>
    <name evidence="2" type="ORF">MIMGU_mgv11b022529mg</name>
</gene>